<gene>
    <name evidence="1" type="ORF">CR513_48349</name>
</gene>
<dbReference type="GO" id="GO:0003676">
    <property type="term" value="F:nucleic acid binding"/>
    <property type="evidence" value="ECO:0007669"/>
    <property type="project" value="InterPro"/>
</dbReference>
<proteinExistence type="predicted"/>
<dbReference type="OrthoDB" id="1903608at2759"/>
<dbReference type="EMBL" id="QJKJ01011015">
    <property type="protein sequence ID" value="RDX72202.1"/>
    <property type="molecule type" value="Genomic_DNA"/>
</dbReference>
<evidence type="ECO:0000313" key="1">
    <source>
        <dbReference type="EMBL" id="RDX72202.1"/>
    </source>
</evidence>
<name>A0A371F1P3_MUCPR</name>
<protein>
    <submittedName>
        <fullName evidence="1">Uncharacterized protein</fullName>
    </submittedName>
</protein>
<feature type="non-terminal residue" evidence="1">
    <location>
        <position position="1"/>
    </location>
</feature>
<dbReference type="Proteomes" id="UP000257109">
    <property type="component" value="Unassembled WGS sequence"/>
</dbReference>
<comment type="caution">
    <text evidence="1">The sequence shown here is derived from an EMBL/GenBank/DDBJ whole genome shotgun (WGS) entry which is preliminary data.</text>
</comment>
<keyword evidence="2" id="KW-1185">Reference proteome</keyword>
<reference evidence="1" key="1">
    <citation type="submission" date="2018-05" db="EMBL/GenBank/DDBJ databases">
        <title>Draft genome of Mucuna pruriens seed.</title>
        <authorList>
            <person name="Nnadi N.E."/>
            <person name="Vos R."/>
            <person name="Hasami M.H."/>
            <person name="Devisetty U.K."/>
            <person name="Aguiy J.C."/>
        </authorList>
    </citation>
    <scope>NUCLEOTIDE SEQUENCE [LARGE SCALE GENOMIC DNA]</scope>
    <source>
        <strain evidence="1">JCA_2017</strain>
    </source>
</reference>
<accession>A0A371F1P3</accession>
<evidence type="ECO:0000313" key="2">
    <source>
        <dbReference type="Proteomes" id="UP000257109"/>
    </source>
</evidence>
<sequence length="72" mass="8176">MTNPSRKDWSRLLEDALLADRTAYRTPLGMSPYQIVFGKACRLLSTKLNGLSNSAIWPMTKLENRGNSNYKN</sequence>
<dbReference type="AlphaFoldDB" id="A0A371F1P3"/>
<dbReference type="Gene3D" id="3.30.420.10">
    <property type="entry name" value="Ribonuclease H-like superfamily/Ribonuclease H"/>
    <property type="match status" value="1"/>
</dbReference>
<organism evidence="1 2">
    <name type="scientific">Mucuna pruriens</name>
    <name type="common">Velvet bean</name>
    <name type="synonym">Dolichos pruriens</name>
    <dbReference type="NCBI Taxonomy" id="157652"/>
    <lineage>
        <taxon>Eukaryota</taxon>
        <taxon>Viridiplantae</taxon>
        <taxon>Streptophyta</taxon>
        <taxon>Embryophyta</taxon>
        <taxon>Tracheophyta</taxon>
        <taxon>Spermatophyta</taxon>
        <taxon>Magnoliopsida</taxon>
        <taxon>eudicotyledons</taxon>
        <taxon>Gunneridae</taxon>
        <taxon>Pentapetalae</taxon>
        <taxon>rosids</taxon>
        <taxon>fabids</taxon>
        <taxon>Fabales</taxon>
        <taxon>Fabaceae</taxon>
        <taxon>Papilionoideae</taxon>
        <taxon>50 kb inversion clade</taxon>
        <taxon>NPAAA clade</taxon>
        <taxon>indigoferoid/millettioid clade</taxon>
        <taxon>Phaseoleae</taxon>
        <taxon>Mucuna</taxon>
    </lineage>
</organism>
<dbReference type="InterPro" id="IPR036397">
    <property type="entry name" value="RNaseH_sf"/>
</dbReference>